<feature type="domain" description="Thiol:disulfide interchange protein DsbD N-terminal" evidence="1">
    <location>
        <begin position="85"/>
        <end position="185"/>
    </location>
</feature>
<keyword evidence="3" id="KW-1185">Reference proteome</keyword>
<organism evidence="2 3">
    <name type="scientific">Methylovirgula ligni</name>
    <dbReference type="NCBI Taxonomy" id="569860"/>
    <lineage>
        <taxon>Bacteria</taxon>
        <taxon>Pseudomonadati</taxon>
        <taxon>Pseudomonadota</taxon>
        <taxon>Alphaproteobacteria</taxon>
        <taxon>Hyphomicrobiales</taxon>
        <taxon>Beijerinckiaceae</taxon>
        <taxon>Methylovirgula</taxon>
    </lineage>
</organism>
<accession>A0A3D9YUP0</accession>
<comment type="caution">
    <text evidence="2">The sequence shown here is derived from an EMBL/GenBank/DDBJ whole genome shotgun (WGS) entry which is preliminary data.</text>
</comment>
<dbReference type="InterPro" id="IPR028250">
    <property type="entry name" value="DsbDN"/>
</dbReference>
<reference evidence="2" key="1">
    <citation type="submission" date="2018-08" db="EMBL/GenBank/DDBJ databases">
        <title>Genomic Encyclopedia of Type Strains, Phase IV (KMG-IV): sequencing the most valuable type-strain genomes for metagenomic binning, comparative biology and taxonomic classification.</title>
        <authorList>
            <person name="Goeker M."/>
        </authorList>
    </citation>
    <scope>NUCLEOTIDE SEQUENCE [LARGE SCALE GENOMIC DNA]</scope>
    <source>
        <strain evidence="2">BW863</strain>
    </source>
</reference>
<evidence type="ECO:0000259" key="1">
    <source>
        <dbReference type="Pfam" id="PF11412"/>
    </source>
</evidence>
<evidence type="ECO:0000313" key="3">
    <source>
        <dbReference type="Proteomes" id="UP000256900"/>
    </source>
</evidence>
<protein>
    <submittedName>
        <fullName evidence="2">DsbC/DsbD-like thiol-disulfide interchange protein</fullName>
    </submittedName>
</protein>
<proteinExistence type="predicted"/>
<dbReference type="EMBL" id="QUMO01000003">
    <property type="protein sequence ID" value="REF86327.1"/>
    <property type="molecule type" value="Genomic_DNA"/>
</dbReference>
<evidence type="ECO:0000313" key="2">
    <source>
        <dbReference type="EMBL" id="REF86327.1"/>
    </source>
</evidence>
<dbReference type="AlphaFoldDB" id="A0A3D9YUP0"/>
<dbReference type="OrthoDB" id="9811036at2"/>
<sequence length="312" mass="33222">MSAAITRNLRSHFATSMLAQARDFGHPLFWRHPGLKLVFCLAALGIASGPVKADSFASPWSGSASDKAQMRLVAGTPHMPGGYVAAAQIKLAGQAITYWRSPGDAGVPPTFSFRGSENLDSAQVAYPAPQRIDEQGLQAFGYRSGVTFPIAVKADDPAKPVRLRLTLDYAVCDNICLPARSAAELVLPQSGASTNDNIITEAEARVPIPLAKDDVAKEIVITADPGATSLRWVLIWKGDGPAGDLFAEAPEGWDIETHRLADGRFALVAVQQPLKALPPRVPVQFTLTGPRKSYVFTLGLDLPAQASTLGTK</sequence>
<dbReference type="Proteomes" id="UP000256900">
    <property type="component" value="Unassembled WGS sequence"/>
</dbReference>
<dbReference type="Pfam" id="PF11412">
    <property type="entry name" value="DsbD_N"/>
    <property type="match status" value="1"/>
</dbReference>
<name>A0A3D9YUP0_9HYPH</name>
<gene>
    <name evidence="2" type="ORF">DES32_2378</name>
</gene>